<proteinExistence type="predicted"/>
<evidence type="ECO:0000259" key="1">
    <source>
        <dbReference type="SMART" id="SM00966"/>
    </source>
</evidence>
<dbReference type="RefSeq" id="WP_347706253.1">
    <property type="nucleotide sequence ID" value="NZ_JBDPZD010000007.1"/>
</dbReference>
<feature type="domain" description="SpoVT-AbrB" evidence="1">
    <location>
        <begin position="4"/>
        <end position="49"/>
    </location>
</feature>
<dbReference type="NCBIfam" id="TIGR01439">
    <property type="entry name" value="lp_hng_hel_AbrB"/>
    <property type="match status" value="1"/>
</dbReference>
<accession>A0ABV0G6R8</accession>
<keyword evidence="2" id="KW-0238">DNA-binding</keyword>
<dbReference type="Pfam" id="PF04014">
    <property type="entry name" value="MazE_antitoxin"/>
    <property type="match status" value="1"/>
</dbReference>
<evidence type="ECO:0000313" key="2">
    <source>
        <dbReference type="EMBL" id="MEO3693438.1"/>
    </source>
</evidence>
<keyword evidence="3" id="KW-1185">Reference proteome</keyword>
<gene>
    <name evidence="2" type="ORF">ABDJ85_18345</name>
</gene>
<dbReference type="SUPFAM" id="SSF89447">
    <property type="entry name" value="AbrB/MazE/MraZ-like"/>
    <property type="match status" value="1"/>
</dbReference>
<dbReference type="SMART" id="SM00966">
    <property type="entry name" value="SpoVT_AbrB"/>
    <property type="match status" value="1"/>
</dbReference>
<evidence type="ECO:0000313" key="3">
    <source>
        <dbReference type="Proteomes" id="UP001495147"/>
    </source>
</evidence>
<sequence>MSSTLLSVKGQVVIPKALRESRRWGPGTRFDVTETPEGLLLTPVVAGDKQPLAEGLAALRKLASYAGPAVSVETMSEAVAAEAARRNPAPAKRR</sequence>
<dbReference type="EMBL" id="JBDPZD010000007">
    <property type="protein sequence ID" value="MEO3693438.1"/>
    <property type="molecule type" value="Genomic_DNA"/>
</dbReference>
<comment type="caution">
    <text evidence="2">The sequence shown here is derived from an EMBL/GenBank/DDBJ whole genome shotgun (WGS) entry which is preliminary data.</text>
</comment>
<dbReference type="InterPro" id="IPR007159">
    <property type="entry name" value="SpoVT-AbrB_dom"/>
</dbReference>
<dbReference type="InterPro" id="IPR037914">
    <property type="entry name" value="SpoVT-AbrB_sf"/>
</dbReference>
<name>A0ABV0G6R8_9BURK</name>
<organism evidence="2 3">
    <name type="scientific">Roseateles paludis</name>
    <dbReference type="NCBI Taxonomy" id="3145238"/>
    <lineage>
        <taxon>Bacteria</taxon>
        <taxon>Pseudomonadati</taxon>
        <taxon>Pseudomonadota</taxon>
        <taxon>Betaproteobacteria</taxon>
        <taxon>Burkholderiales</taxon>
        <taxon>Sphaerotilaceae</taxon>
        <taxon>Roseateles</taxon>
    </lineage>
</organism>
<reference evidence="2 3" key="1">
    <citation type="submission" date="2024-05" db="EMBL/GenBank/DDBJ databases">
        <title>Roseateles sp. DJS-2-20 16S ribosomal RNA gene Genome sequencing and assembly.</title>
        <authorList>
            <person name="Woo H."/>
        </authorList>
    </citation>
    <scope>NUCLEOTIDE SEQUENCE [LARGE SCALE GENOMIC DNA]</scope>
    <source>
        <strain evidence="2 3">DJS-2-20</strain>
    </source>
</reference>
<dbReference type="GO" id="GO:0003677">
    <property type="term" value="F:DNA binding"/>
    <property type="evidence" value="ECO:0007669"/>
    <property type="project" value="UniProtKB-KW"/>
</dbReference>
<dbReference type="Proteomes" id="UP001495147">
    <property type="component" value="Unassembled WGS sequence"/>
</dbReference>
<protein>
    <submittedName>
        <fullName evidence="2">AbrB/MazE/SpoVT family DNA-binding domain-containing protein</fullName>
    </submittedName>
</protein>